<evidence type="ECO:0000259" key="2">
    <source>
        <dbReference type="PROSITE" id="PS51746"/>
    </source>
</evidence>
<dbReference type="InterPro" id="IPR036457">
    <property type="entry name" value="PPM-type-like_dom_sf"/>
</dbReference>
<dbReference type="Pfam" id="PF07228">
    <property type="entry name" value="SpoIIE"/>
    <property type="match status" value="1"/>
</dbReference>
<dbReference type="Gene3D" id="3.60.40.10">
    <property type="entry name" value="PPM-type phosphatase domain"/>
    <property type="match status" value="1"/>
</dbReference>
<dbReference type="InterPro" id="IPR001932">
    <property type="entry name" value="PPM-type_phosphatase-like_dom"/>
</dbReference>
<evidence type="ECO:0000313" key="3">
    <source>
        <dbReference type="EMBL" id="KAJ4846380.1"/>
    </source>
</evidence>
<keyword evidence="1" id="KW-0464">Manganese</keyword>
<dbReference type="EMBL" id="JAKUCV010001435">
    <property type="protein sequence ID" value="KAJ4846380.1"/>
    <property type="molecule type" value="Genomic_DNA"/>
</dbReference>
<keyword evidence="1" id="KW-0904">Protein phosphatase</keyword>
<evidence type="ECO:0000313" key="4">
    <source>
        <dbReference type="Proteomes" id="UP001141552"/>
    </source>
</evidence>
<dbReference type="GO" id="GO:0046872">
    <property type="term" value="F:metal ion binding"/>
    <property type="evidence" value="ECO:0007669"/>
    <property type="project" value="UniProtKB-UniRule"/>
</dbReference>
<proteinExistence type="inferred from homology"/>
<dbReference type="SMART" id="SM00331">
    <property type="entry name" value="PP2C_SIG"/>
    <property type="match status" value="1"/>
</dbReference>
<dbReference type="OrthoDB" id="60843at2759"/>
<dbReference type="PANTHER" id="PTHR12320">
    <property type="entry name" value="PROTEIN PHOSPHATASE 2C"/>
    <property type="match status" value="1"/>
</dbReference>
<reference evidence="3" key="2">
    <citation type="journal article" date="2023" name="Plants (Basel)">
        <title>Annotation of the Turnera subulata (Passifloraceae) Draft Genome Reveals the S-Locus Evolved after the Divergence of Turneroideae from Passifloroideae in a Stepwise Manner.</title>
        <authorList>
            <person name="Henning P.M."/>
            <person name="Roalson E.H."/>
            <person name="Mir W."/>
            <person name="McCubbin A.G."/>
            <person name="Shore J.S."/>
        </authorList>
    </citation>
    <scope>NUCLEOTIDE SEQUENCE</scope>
    <source>
        <strain evidence="3">F60SS</strain>
    </source>
</reference>
<reference evidence="3" key="1">
    <citation type="submission" date="2022-02" db="EMBL/GenBank/DDBJ databases">
        <authorList>
            <person name="Henning P.M."/>
            <person name="McCubbin A.G."/>
            <person name="Shore J.S."/>
        </authorList>
    </citation>
    <scope>NUCLEOTIDE SEQUENCE</scope>
    <source>
        <strain evidence="3">F60SS</strain>
        <tissue evidence="3">Leaves</tissue>
    </source>
</reference>
<comment type="catalytic activity">
    <reaction evidence="1">
        <text>O-phospho-L-threonyl-[protein] + H2O = L-threonyl-[protein] + phosphate</text>
        <dbReference type="Rhea" id="RHEA:47004"/>
        <dbReference type="Rhea" id="RHEA-COMP:11060"/>
        <dbReference type="Rhea" id="RHEA-COMP:11605"/>
        <dbReference type="ChEBI" id="CHEBI:15377"/>
        <dbReference type="ChEBI" id="CHEBI:30013"/>
        <dbReference type="ChEBI" id="CHEBI:43474"/>
        <dbReference type="ChEBI" id="CHEBI:61977"/>
        <dbReference type="EC" id="3.1.3.16"/>
    </reaction>
</comment>
<dbReference type="SMART" id="SM00332">
    <property type="entry name" value="PP2Cc"/>
    <property type="match status" value="1"/>
</dbReference>
<keyword evidence="1" id="KW-0479">Metal-binding</keyword>
<dbReference type="InterPro" id="IPR039123">
    <property type="entry name" value="PPTC7"/>
</dbReference>
<comment type="cofactor">
    <cofactor evidence="1">
        <name>Mg(2+)</name>
        <dbReference type="ChEBI" id="CHEBI:18420"/>
    </cofactor>
</comment>
<dbReference type="PANTHER" id="PTHR12320:SF14">
    <property type="entry name" value="PROTEIN PHOSPHATASE"/>
    <property type="match status" value="1"/>
</dbReference>
<dbReference type="EC" id="3.1.3.16" evidence="1"/>
<feature type="domain" description="PPM-type phosphatase" evidence="2">
    <location>
        <begin position="41"/>
        <end position="275"/>
    </location>
</feature>
<keyword evidence="4" id="KW-1185">Reference proteome</keyword>
<sequence length="285" mass="31111">MGLFHLLNGFGKFRIGNSLIKKGALALKKRKKKVSRRLKMIAGSSYLPKENKHKPMGEDAHFVCNERQAVGVADGVGGWAIHGIDAGIYARELMNNTVAALALQGPGAVDPKQALLDAHSKTTALGSSTACIVSLKGRRLRFANVGDSGFMVFRAKRLAFRSPVQQYRFNFPYQLQRGGEVEVVEGEVWVEPGDIVVVGTDGLLDNMFASEIEEILQTTEGRPWPEQIAWTVAAMALENAKDENYKSPFQCDAAVAGQDHIGGKYDDITVVVAEIEPLIRSSIKL</sequence>
<evidence type="ECO:0000256" key="1">
    <source>
        <dbReference type="RuleBase" id="RU366020"/>
    </source>
</evidence>
<dbReference type="Proteomes" id="UP001141552">
    <property type="component" value="Unassembled WGS sequence"/>
</dbReference>
<organism evidence="3 4">
    <name type="scientific">Turnera subulata</name>
    <dbReference type="NCBI Taxonomy" id="218843"/>
    <lineage>
        <taxon>Eukaryota</taxon>
        <taxon>Viridiplantae</taxon>
        <taxon>Streptophyta</taxon>
        <taxon>Embryophyta</taxon>
        <taxon>Tracheophyta</taxon>
        <taxon>Spermatophyta</taxon>
        <taxon>Magnoliopsida</taxon>
        <taxon>eudicotyledons</taxon>
        <taxon>Gunneridae</taxon>
        <taxon>Pentapetalae</taxon>
        <taxon>rosids</taxon>
        <taxon>fabids</taxon>
        <taxon>Malpighiales</taxon>
        <taxon>Passifloraceae</taxon>
        <taxon>Turnera</taxon>
    </lineage>
</organism>
<dbReference type="GO" id="GO:0004722">
    <property type="term" value="F:protein serine/threonine phosphatase activity"/>
    <property type="evidence" value="ECO:0007669"/>
    <property type="project" value="UniProtKB-EC"/>
</dbReference>
<comment type="caution">
    <text evidence="3">The sequence shown here is derived from an EMBL/GenBank/DDBJ whole genome shotgun (WGS) entry which is preliminary data.</text>
</comment>
<protein>
    <recommendedName>
        <fullName evidence="1">Protein phosphatase</fullName>
        <ecNumber evidence="1">3.1.3.16</ecNumber>
    </recommendedName>
</protein>
<name>A0A9Q0GC86_9ROSI</name>
<comment type="similarity">
    <text evidence="1">Belongs to the PP2C family.</text>
</comment>
<keyword evidence="1" id="KW-0460">Magnesium</keyword>
<gene>
    <name evidence="3" type="ORF">Tsubulata_038935</name>
</gene>
<comment type="cofactor">
    <cofactor evidence="1">
        <name>Mn(2+)</name>
        <dbReference type="ChEBI" id="CHEBI:29035"/>
    </cofactor>
</comment>
<keyword evidence="1" id="KW-0378">Hydrolase</keyword>
<dbReference type="SUPFAM" id="SSF81606">
    <property type="entry name" value="PP2C-like"/>
    <property type="match status" value="1"/>
</dbReference>
<comment type="catalytic activity">
    <reaction evidence="1">
        <text>O-phospho-L-seryl-[protein] + H2O = L-seryl-[protein] + phosphate</text>
        <dbReference type="Rhea" id="RHEA:20629"/>
        <dbReference type="Rhea" id="RHEA-COMP:9863"/>
        <dbReference type="Rhea" id="RHEA-COMP:11604"/>
        <dbReference type="ChEBI" id="CHEBI:15377"/>
        <dbReference type="ChEBI" id="CHEBI:29999"/>
        <dbReference type="ChEBI" id="CHEBI:43474"/>
        <dbReference type="ChEBI" id="CHEBI:83421"/>
        <dbReference type="EC" id="3.1.3.16"/>
    </reaction>
</comment>
<dbReference type="AlphaFoldDB" id="A0A9Q0GC86"/>
<dbReference type="PROSITE" id="PS51746">
    <property type="entry name" value="PPM_2"/>
    <property type="match status" value="1"/>
</dbReference>
<accession>A0A9Q0GC86</accession>